<dbReference type="AlphaFoldDB" id="A0A2Z6SHF3"/>
<evidence type="ECO:0000313" key="2">
    <source>
        <dbReference type="Proteomes" id="UP000247702"/>
    </source>
</evidence>
<proteinExistence type="predicted"/>
<dbReference type="Proteomes" id="UP000247702">
    <property type="component" value="Unassembled WGS sequence"/>
</dbReference>
<protein>
    <recommendedName>
        <fullName evidence="3">DUF659 domain-containing protein</fullName>
    </recommendedName>
</protein>
<evidence type="ECO:0008006" key="3">
    <source>
        <dbReference type="Google" id="ProtNLM"/>
    </source>
</evidence>
<dbReference type="EMBL" id="BEXD01003993">
    <property type="protein sequence ID" value="GBC05197.1"/>
    <property type="molecule type" value="Genomic_DNA"/>
</dbReference>
<reference evidence="1 2" key="1">
    <citation type="submission" date="2017-11" db="EMBL/GenBank/DDBJ databases">
        <title>The genome of Rhizophagus clarus HR1 reveals common genetic basis of auxotrophy among arbuscular mycorrhizal fungi.</title>
        <authorList>
            <person name="Kobayashi Y."/>
        </authorList>
    </citation>
    <scope>NUCLEOTIDE SEQUENCE [LARGE SCALE GENOMIC DNA]</scope>
    <source>
        <strain evidence="1 2">HR1</strain>
    </source>
</reference>
<accession>A0A2Z6SHF3</accession>
<name>A0A2Z6SHF3_9GLOM</name>
<evidence type="ECO:0000313" key="1">
    <source>
        <dbReference type="EMBL" id="GBC05197.1"/>
    </source>
</evidence>
<organism evidence="1 2">
    <name type="scientific">Rhizophagus clarus</name>
    <dbReference type="NCBI Taxonomy" id="94130"/>
    <lineage>
        <taxon>Eukaryota</taxon>
        <taxon>Fungi</taxon>
        <taxon>Fungi incertae sedis</taxon>
        <taxon>Mucoromycota</taxon>
        <taxon>Glomeromycotina</taxon>
        <taxon>Glomeromycetes</taxon>
        <taxon>Glomerales</taxon>
        <taxon>Glomeraceae</taxon>
        <taxon>Rhizophagus</taxon>
    </lineage>
</organism>
<comment type="caution">
    <text evidence="1">The sequence shown here is derived from an EMBL/GenBank/DDBJ whole genome shotgun (WGS) entry which is preliminary data.</text>
</comment>
<gene>
    <name evidence="1" type="ORF">RclHR1_00610009</name>
</gene>
<sequence length="203" mass="23496">MLWVPFSIYGHPYFVDFVQSLFFSYNPPKKPALSTTLLNKKISLVLEKVNEEFNHEKNLISAVDGRSDFLGRSLYAFSKKFIAVVSDAEAAMQMEGRLTTEKVPNILSICCMAHHLNFVTTDLSKLGFARNTLRNVLETQPEIFRSATIIQTPQILILKDNECIGVFNRNWAQFDTNIYLAFFLYPKYRDNYQYIPYHKELCA</sequence>
<keyword evidence="2" id="KW-1185">Reference proteome</keyword>